<keyword evidence="6 9" id="KW-0472">Membrane</keyword>
<evidence type="ECO:0000256" key="7">
    <source>
        <dbReference type="ARBA" id="ARBA00023180"/>
    </source>
</evidence>
<evidence type="ECO:0000313" key="12">
    <source>
        <dbReference type="WBParaSite" id="nRc.2.0.1.t13855-RA"/>
    </source>
</evidence>
<accession>A0A915IJ65</accession>
<evidence type="ECO:0000256" key="2">
    <source>
        <dbReference type="ARBA" id="ARBA00022475"/>
    </source>
</evidence>
<proteinExistence type="predicted"/>
<dbReference type="InterPro" id="IPR000337">
    <property type="entry name" value="GPCR_3"/>
</dbReference>
<evidence type="ECO:0000256" key="3">
    <source>
        <dbReference type="ARBA" id="ARBA00022692"/>
    </source>
</evidence>
<feature type="transmembrane region" description="Helical" evidence="9">
    <location>
        <begin position="41"/>
        <end position="60"/>
    </location>
</feature>
<keyword evidence="8" id="KW-0807">Transducer</keyword>
<name>A0A915IJ65_ROMCU</name>
<reference evidence="12" key="1">
    <citation type="submission" date="2022-11" db="UniProtKB">
        <authorList>
            <consortium name="WormBaseParasite"/>
        </authorList>
    </citation>
    <scope>IDENTIFICATION</scope>
</reference>
<evidence type="ECO:0000259" key="10">
    <source>
        <dbReference type="PROSITE" id="PS50259"/>
    </source>
</evidence>
<evidence type="ECO:0000256" key="4">
    <source>
        <dbReference type="ARBA" id="ARBA00022989"/>
    </source>
</evidence>
<dbReference type="WBParaSite" id="nRc.2.0.1.t13855-RA">
    <property type="protein sequence ID" value="nRc.2.0.1.t13855-RA"/>
    <property type="gene ID" value="nRc.2.0.1.g13855"/>
</dbReference>
<evidence type="ECO:0000256" key="9">
    <source>
        <dbReference type="SAM" id="Phobius"/>
    </source>
</evidence>
<feature type="transmembrane region" description="Helical" evidence="9">
    <location>
        <begin position="163"/>
        <end position="182"/>
    </location>
</feature>
<sequence>MPDGTKKEYICLNSCQATIFVVVIFLKHNKTPVIMASGRELCYVMLAGIFFCYLMTFAVLCQPSKVACGIQRMGLGLCLCIIYAAILTKTSRLSRIFTNNVRALQRPRFISPRAQVIICCVLVSIQILGGIVWLVKNPPNTSPMYALNRLSVTIACEVTPKPMLVSFSYIALLITLCTFYAFKTRKIPENFNETKHIGFTMYATCIIWLSFVPIYFGTNDNFKRVLLIALPTWERQPFSPDQFLTCIFEAFSHVKNGLFNNKKYEIMCLLISDIC</sequence>
<keyword evidence="5" id="KW-0675">Receptor</keyword>
<evidence type="ECO:0000313" key="11">
    <source>
        <dbReference type="Proteomes" id="UP000887565"/>
    </source>
</evidence>
<keyword evidence="3 9" id="KW-0812">Transmembrane</keyword>
<dbReference type="InterPro" id="IPR050726">
    <property type="entry name" value="mGluR"/>
</dbReference>
<feature type="transmembrane region" description="Helical" evidence="9">
    <location>
        <begin position="194"/>
        <end position="216"/>
    </location>
</feature>
<evidence type="ECO:0000256" key="8">
    <source>
        <dbReference type="ARBA" id="ARBA00023224"/>
    </source>
</evidence>
<keyword evidence="11" id="KW-1185">Reference proteome</keyword>
<dbReference type="PRINTS" id="PR00248">
    <property type="entry name" value="GPCRMGR"/>
</dbReference>
<feature type="transmembrane region" description="Helical" evidence="9">
    <location>
        <begin position="72"/>
        <end position="93"/>
    </location>
</feature>
<dbReference type="InterPro" id="IPR017978">
    <property type="entry name" value="GPCR_3_C"/>
</dbReference>
<dbReference type="Pfam" id="PF00003">
    <property type="entry name" value="7tm_3"/>
    <property type="match status" value="1"/>
</dbReference>
<keyword evidence="4 9" id="KW-1133">Transmembrane helix</keyword>
<keyword evidence="2" id="KW-1003">Cell membrane</keyword>
<feature type="domain" description="G-protein coupled receptors family 3 profile" evidence="10">
    <location>
        <begin position="17"/>
        <end position="248"/>
    </location>
</feature>
<evidence type="ECO:0000256" key="1">
    <source>
        <dbReference type="ARBA" id="ARBA00004651"/>
    </source>
</evidence>
<keyword evidence="7" id="KW-0325">Glycoprotein</keyword>
<dbReference type="PANTHER" id="PTHR24060">
    <property type="entry name" value="METABOTROPIC GLUTAMATE RECEPTOR"/>
    <property type="match status" value="1"/>
</dbReference>
<evidence type="ECO:0000256" key="5">
    <source>
        <dbReference type="ARBA" id="ARBA00023040"/>
    </source>
</evidence>
<dbReference type="PROSITE" id="PS50259">
    <property type="entry name" value="G_PROTEIN_RECEP_F3_4"/>
    <property type="match status" value="1"/>
</dbReference>
<comment type="subcellular location">
    <subcellularLocation>
        <location evidence="1">Cell membrane</location>
        <topology evidence="1">Multi-pass membrane protein</topology>
    </subcellularLocation>
</comment>
<evidence type="ECO:0000256" key="6">
    <source>
        <dbReference type="ARBA" id="ARBA00023136"/>
    </source>
</evidence>
<feature type="transmembrane region" description="Helical" evidence="9">
    <location>
        <begin position="114"/>
        <end position="135"/>
    </location>
</feature>
<dbReference type="OMA" id="SCQATIF"/>
<dbReference type="InterPro" id="IPR017979">
    <property type="entry name" value="GPCR_3_CS"/>
</dbReference>
<dbReference type="Proteomes" id="UP000887565">
    <property type="component" value="Unplaced"/>
</dbReference>
<keyword evidence="5" id="KW-0297">G-protein coupled receptor</keyword>
<protein>
    <submittedName>
        <fullName evidence="12">G-protein coupled receptors family 3 profile domain-containing protein</fullName>
    </submittedName>
</protein>
<dbReference type="GO" id="GO:0004930">
    <property type="term" value="F:G protein-coupled receptor activity"/>
    <property type="evidence" value="ECO:0007669"/>
    <property type="project" value="UniProtKB-KW"/>
</dbReference>
<dbReference type="AlphaFoldDB" id="A0A915IJ65"/>
<organism evidence="11 12">
    <name type="scientific">Romanomermis culicivorax</name>
    <name type="common">Nematode worm</name>
    <dbReference type="NCBI Taxonomy" id="13658"/>
    <lineage>
        <taxon>Eukaryota</taxon>
        <taxon>Metazoa</taxon>
        <taxon>Ecdysozoa</taxon>
        <taxon>Nematoda</taxon>
        <taxon>Enoplea</taxon>
        <taxon>Dorylaimia</taxon>
        <taxon>Mermithida</taxon>
        <taxon>Mermithoidea</taxon>
        <taxon>Mermithidae</taxon>
        <taxon>Romanomermis</taxon>
    </lineage>
</organism>
<dbReference type="PROSITE" id="PS00981">
    <property type="entry name" value="G_PROTEIN_RECEP_F3_3"/>
    <property type="match status" value="1"/>
</dbReference>
<dbReference type="GO" id="GO:0005886">
    <property type="term" value="C:plasma membrane"/>
    <property type="evidence" value="ECO:0007669"/>
    <property type="project" value="UniProtKB-SubCell"/>
</dbReference>